<dbReference type="PROSITE" id="PS50835">
    <property type="entry name" value="IG_LIKE"/>
    <property type="match status" value="1"/>
</dbReference>
<proteinExistence type="predicted"/>
<evidence type="ECO:0000313" key="2">
    <source>
        <dbReference type="EMBL" id="KJH53662.1"/>
    </source>
</evidence>
<dbReference type="Proteomes" id="UP000053766">
    <property type="component" value="Unassembled WGS sequence"/>
</dbReference>
<keyword evidence="3" id="KW-1185">Reference proteome</keyword>
<dbReference type="InterPro" id="IPR003598">
    <property type="entry name" value="Ig_sub2"/>
</dbReference>
<dbReference type="InterPro" id="IPR007110">
    <property type="entry name" value="Ig-like_dom"/>
</dbReference>
<reference evidence="3" key="2">
    <citation type="journal article" date="2016" name="Sci. Rep.">
        <title>Dictyocaulus viviparus genome, variome and transcriptome elucidate lungworm biology and support future intervention.</title>
        <authorList>
            <person name="McNulty S.N."/>
            <person name="Strube C."/>
            <person name="Rosa B.A."/>
            <person name="Martin J.C."/>
            <person name="Tyagi R."/>
            <person name="Choi Y.J."/>
            <person name="Wang Q."/>
            <person name="Hallsworth Pepin K."/>
            <person name="Zhang X."/>
            <person name="Ozersky P."/>
            <person name="Wilson R.K."/>
            <person name="Sternberg P.W."/>
            <person name="Gasser R.B."/>
            <person name="Mitreva M."/>
        </authorList>
    </citation>
    <scope>NUCLEOTIDE SEQUENCE [LARGE SCALE GENOMIC DNA]</scope>
    <source>
        <strain evidence="3">HannoverDv2000</strain>
    </source>
</reference>
<gene>
    <name evidence="2" type="ORF">DICVIV_00090</name>
</gene>
<evidence type="ECO:0000313" key="3">
    <source>
        <dbReference type="Proteomes" id="UP000053766"/>
    </source>
</evidence>
<dbReference type="AlphaFoldDB" id="A0A0D8YBR8"/>
<organism evidence="2 3">
    <name type="scientific">Dictyocaulus viviparus</name>
    <name type="common">Bovine lungworm</name>
    <dbReference type="NCBI Taxonomy" id="29172"/>
    <lineage>
        <taxon>Eukaryota</taxon>
        <taxon>Metazoa</taxon>
        <taxon>Ecdysozoa</taxon>
        <taxon>Nematoda</taxon>
        <taxon>Chromadorea</taxon>
        <taxon>Rhabditida</taxon>
        <taxon>Rhabditina</taxon>
        <taxon>Rhabditomorpha</taxon>
        <taxon>Strongyloidea</taxon>
        <taxon>Metastrongylidae</taxon>
        <taxon>Dictyocaulus</taxon>
    </lineage>
</organism>
<dbReference type="Pfam" id="PF13927">
    <property type="entry name" value="Ig_3"/>
    <property type="match status" value="1"/>
</dbReference>
<accession>A0A0D8YBR8</accession>
<dbReference type="InterPro" id="IPR013783">
    <property type="entry name" value="Ig-like_fold"/>
</dbReference>
<dbReference type="InterPro" id="IPR036179">
    <property type="entry name" value="Ig-like_dom_sf"/>
</dbReference>
<reference evidence="2 3" key="1">
    <citation type="submission" date="2013-11" db="EMBL/GenBank/DDBJ databases">
        <title>Draft genome of the bovine lungworm Dictyocaulus viviparus.</title>
        <authorList>
            <person name="Mitreva M."/>
        </authorList>
    </citation>
    <scope>NUCLEOTIDE SEQUENCE [LARGE SCALE GENOMIC DNA]</scope>
    <source>
        <strain evidence="2 3">HannoverDv2000</strain>
    </source>
</reference>
<dbReference type="EMBL" id="KN716150">
    <property type="protein sequence ID" value="KJH53662.1"/>
    <property type="molecule type" value="Genomic_DNA"/>
</dbReference>
<dbReference type="SMART" id="SM00408">
    <property type="entry name" value="IGc2"/>
    <property type="match status" value="1"/>
</dbReference>
<dbReference type="Gene3D" id="2.60.40.10">
    <property type="entry name" value="Immunoglobulins"/>
    <property type="match status" value="1"/>
</dbReference>
<dbReference type="OrthoDB" id="5970915at2759"/>
<feature type="domain" description="Ig-like" evidence="1">
    <location>
        <begin position="141"/>
        <end position="232"/>
    </location>
</feature>
<evidence type="ECO:0000259" key="1">
    <source>
        <dbReference type="PROSITE" id="PS50835"/>
    </source>
</evidence>
<sequence>MAVYKILEKEISSAEDFHSIKKLHSNFKYMRKMYYIFLRSHKNDSVIDFVLIDKGLSSYGYCHVRVIGNLAIVSRPIDHAGTEDRPPQSNVGLLWCGIEKVGEKIPVQYGEFTRLRDGKSRHDNSLIGGGCYGMTFALTPPPVLRFPTGSTFYEIRGVKPPTVRGGVEDVLEGHRIELFCPVFAFPEPFVRWEKDGKAIEPSTHISYDGNNLILSDIKKTMNGVYKCIADNSFPLFVDGPSMPHQLIYEQKLTVTSSNI</sequence>
<dbReference type="SUPFAM" id="SSF48726">
    <property type="entry name" value="Immunoglobulin"/>
    <property type="match status" value="1"/>
</dbReference>
<name>A0A0D8YBR8_DICVI</name>
<protein>
    <submittedName>
        <fullName evidence="2">Immunoglobulin domain protein</fullName>
    </submittedName>
</protein>
<dbReference type="InterPro" id="IPR058814">
    <property type="entry name" value="ZIG1/7_N"/>
</dbReference>
<dbReference type="Pfam" id="PF26428">
    <property type="entry name" value="Zwei_Ig_N"/>
    <property type="match status" value="1"/>
</dbReference>